<reference evidence="1" key="1">
    <citation type="journal article" date="2020" name="G3 (Bethesda)">
        <title>High-Quality Assemblies for Three Invasive Social Wasps from the &lt;i&gt;Vespula&lt;/i&gt; Genus.</title>
        <authorList>
            <person name="Harrop T.W.R."/>
            <person name="Guhlin J."/>
            <person name="McLaughlin G.M."/>
            <person name="Permina E."/>
            <person name="Stockwell P."/>
            <person name="Gilligan J."/>
            <person name="Le Lec M.F."/>
            <person name="Gruber M.A.M."/>
            <person name="Quinn O."/>
            <person name="Lovegrove M."/>
            <person name="Duncan E.J."/>
            <person name="Remnant E.J."/>
            <person name="Van Eeckhoven J."/>
            <person name="Graham B."/>
            <person name="Knapp R.A."/>
            <person name="Langford K.W."/>
            <person name="Kronenberg Z."/>
            <person name="Press M.O."/>
            <person name="Eacker S.M."/>
            <person name="Wilson-Rankin E.E."/>
            <person name="Purcell J."/>
            <person name="Lester P.J."/>
            <person name="Dearden P.K."/>
        </authorList>
    </citation>
    <scope>NUCLEOTIDE SEQUENCE</scope>
    <source>
        <strain evidence="1">Marl-1</strain>
    </source>
</reference>
<gene>
    <name evidence="1" type="ORF">HZH66_003834</name>
</gene>
<evidence type="ECO:0000313" key="2">
    <source>
        <dbReference type="Proteomes" id="UP000614350"/>
    </source>
</evidence>
<keyword evidence="2" id="KW-1185">Reference proteome</keyword>
<sequence>MAMGVRRNNRASRFRHRIWKGEGHGAEPNGATQDRAILRARDYKPLFPSHPFLHHPYHSGHTFTTVASSEPRFNPKNRYPPVRPSSTFVFTAITCPTDLVQDVATSFFLPSETYQPSSFTMKIIHSGNSTLLRSIDAINKDLIARDLPYNYKTMAALLGVYTRRDPRGSLKDDENPL</sequence>
<organism evidence="1 2">
    <name type="scientific">Vespula vulgaris</name>
    <name type="common">Yellow jacket</name>
    <name type="synonym">Wasp</name>
    <dbReference type="NCBI Taxonomy" id="7454"/>
    <lineage>
        <taxon>Eukaryota</taxon>
        <taxon>Metazoa</taxon>
        <taxon>Ecdysozoa</taxon>
        <taxon>Arthropoda</taxon>
        <taxon>Hexapoda</taxon>
        <taxon>Insecta</taxon>
        <taxon>Pterygota</taxon>
        <taxon>Neoptera</taxon>
        <taxon>Endopterygota</taxon>
        <taxon>Hymenoptera</taxon>
        <taxon>Apocrita</taxon>
        <taxon>Aculeata</taxon>
        <taxon>Vespoidea</taxon>
        <taxon>Vespidae</taxon>
        <taxon>Vespinae</taxon>
        <taxon>Vespula</taxon>
    </lineage>
</organism>
<comment type="caution">
    <text evidence="1">The sequence shown here is derived from an EMBL/GenBank/DDBJ whole genome shotgun (WGS) entry which is preliminary data.</text>
</comment>
<evidence type="ECO:0000313" key="1">
    <source>
        <dbReference type="EMBL" id="KAF7404928.1"/>
    </source>
</evidence>
<dbReference type="EMBL" id="JACSEA010000003">
    <property type="protein sequence ID" value="KAF7404928.1"/>
    <property type="molecule type" value="Genomic_DNA"/>
</dbReference>
<dbReference type="AlphaFoldDB" id="A0A834NEX4"/>
<dbReference type="Proteomes" id="UP000614350">
    <property type="component" value="Unassembled WGS sequence"/>
</dbReference>
<accession>A0A834NEX4</accession>
<name>A0A834NEX4_VESVU</name>
<protein>
    <submittedName>
        <fullName evidence="1">Uncharacterized protein</fullName>
    </submittedName>
</protein>
<proteinExistence type="predicted"/>